<name>A0A2M8LID2_9BACT</name>
<evidence type="ECO:0000256" key="4">
    <source>
        <dbReference type="ARBA" id="ARBA00022490"/>
    </source>
</evidence>
<comment type="subcellular location">
    <subcellularLocation>
        <location evidence="1 13">Cytoplasm</location>
    </subcellularLocation>
</comment>
<dbReference type="InterPro" id="IPR004188">
    <property type="entry name" value="Phe-tRNA_ligase_II_N"/>
</dbReference>
<dbReference type="CDD" id="cd00496">
    <property type="entry name" value="PheRS_alpha_core"/>
    <property type="match status" value="1"/>
</dbReference>
<protein>
    <recommendedName>
        <fullName evidence="13">Phenylalanine--tRNA ligase alpha subunit</fullName>
        <ecNumber evidence="13">6.1.1.20</ecNumber>
    </recommendedName>
    <alternativeName>
        <fullName evidence="13">Phenylalanyl-tRNA synthetase alpha subunit</fullName>
        <shortName evidence="13">PheRS</shortName>
    </alternativeName>
</protein>
<evidence type="ECO:0000313" key="16">
    <source>
        <dbReference type="EMBL" id="PJE77201.1"/>
    </source>
</evidence>
<comment type="cofactor">
    <cofactor evidence="13">
        <name>Mg(2+)</name>
        <dbReference type="ChEBI" id="CHEBI:18420"/>
    </cofactor>
    <text evidence="13">Binds 2 magnesium ions per tetramer.</text>
</comment>
<dbReference type="SUPFAM" id="SSF55681">
    <property type="entry name" value="Class II aaRS and biotin synthetases"/>
    <property type="match status" value="1"/>
</dbReference>
<comment type="subunit">
    <text evidence="3 13">Tetramer of two alpha and two beta subunits.</text>
</comment>
<gene>
    <name evidence="13" type="primary">pheS</name>
    <name evidence="16" type="ORF">COV05_00485</name>
</gene>
<comment type="caution">
    <text evidence="16">The sequence shown here is derived from an EMBL/GenBank/DDBJ whole genome shotgun (WGS) entry which is preliminary data.</text>
</comment>
<dbReference type="InterPro" id="IPR002319">
    <property type="entry name" value="Phenylalanyl-tRNA_Synthase"/>
</dbReference>
<dbReference type="PROSITE" id="PS50862">
    <property type="entry name" value="AA_TRNA_LIGASE_II"/>
    <property type="match status" value="1"/>
</dbReference>
<keyword evidence="11 13" id="KW-0030">Aminoacyl-tRNA synthetase</keyword>
<organism evidence="16 17">
    <name type="scientific">Candidatus Uhrbacteria bacterium CG10_big_fil_rev_8_21_14_0_10_48_16</name>
    <dbReference type="NCBI Taxonomy" id="1975038"/>
    <lineage>
        <taxon>Bacteria</taxon>
        <taxon>Candidatus Uhriibacteriota</taxon>
    </lineage>
</organism>
<dbReference type="Gene3D" id="3.30.930.10">
    <property type="entry name" value="Bira Bifunctional Protein, Domain 2"/>
    <property type="match status" value="1"/>
</dbReference>
<evidence type="ECO:0000256" key="5">
    <source>
        <dbReference type="ARBA" id="ARBA00022598"/>
    </source>
</evidence>
<dbReference type="PANTHER" id="PTHR11538">
    <property type="entry name" value="PHENYLALANYL-TRNA SYNTHETASE"/>
    <property type="match status" value="1"/>
</dbReference>
<keyword evidence="4 13" id="KW-0963">Cytoplasm</keyword>
<dbReference type="EMBL" id="PFEU01000004">
    <property type="protein sequence ID" value="PJE77201.1"/>
    <property type="molecule type" value="Genomic_DNA"/>
</dbReference>
<evidence type="ECO:0000256" key="3">
    <source>
        <dbReference type="ARBA" id="ARBA00011209"/>
    </source>
</evidence>
<dbReference type="GO" id="GO:0000287">
    <property type="term" value="F:magnesium ion binding"/>
    <property type="evidence" value="ECO:0007669"/>
    <property type="project" value="UniProtKB-UniRule"/>
</dbReference>
<sequence>MKKQLEALQQEFSELVEKITDRETLEKLKTDFLGRKGKLKDLMQQMVGLADEERKLVGKLANEVKEAIEKSFSEIENRMSTSEREGVMEKEWIDVTQPVLGEAGRGSLHPVTQVRQDLEDLFSSMGFVIADGPELESDFYNFTALNIPPTHPARDMQDTFYIEGQENVVMRTHTSPVQVRSMRKWGTPLRVVVPGRCFRNEATDVRHEHTFHQLEGLVVDKGISMADMKGVLETVAQHLYGKETRVRLRPKFYPFVEPGVNGEVTCFLCKGEGCRLCKKSGWLEVFGAGMVHPNVLREGGIDPDVYSGFAFGFGLTRLVMLKYGIDDIRHLESGDIRFLKQF</sequence>
<keyword evidence="7 13" id="KW-0547">Nucleotide-binding</keyword>
<evidence type="ECO:0000256" key="7">
    <source>
        <dbReference type="ARBA" id="ARBA00022741"/>
    </source>
</evidence>
<dbReference type="AlphaFoldDB" id="A0A2M8LID2"/>
<dbReference type="InterPro" id="IPR004529">
    <property type="entry name" value="Phe-tRNA-synth_IIc_asu"/>
</dbReference>
<evidence type="ECO:0000256" key="8">
    <source>
        <dbReference type="ARBA" id="ARBA00022840"/>
    </source>
</evidence>
<evidence type="ECO:0000313" key="17">
    <source>
        <dbReference type="Proteomes" id="UP000231436"/>
    </source>
</evidence>
<dbReference type="Pfam" id="PF01409">
    <property type="entry name" value="tRNA-synt_2d"/>
    <property type="match status" value="1"/>
</dbReference>
<dbReference type="GO" id="GO:0005524">
    <property type="term" value="F:ATP binding"/>
    <property type="evidence" value="ECO:0007669"/>
    <property type="project" value="UniProtKB-UniRule"/>
</dbReference>
<comment type="catalytic activity">
    <reaction evidence="12 13">
        <text>tRNA(Phe) + L-phenylalanine + ATP = L-phenylalanyl-tRNA(Phe) + AMP + diphosphate + H(+)</text>
        <dbReference type="Rhea" id="RHEA:19413"/>
        <dbReference type="Rhea" id="RHEA-COMP:9668"/>
        <dbReference type="Rhea" id="RHEA-COMP:9699"/>
        <dbReference type="ChEBI" id="CHEBI:15378"/>
        <dbReference type="ChEBI" id="CHEBI:30616"/>
        <dbReference type="ChEBI" id="CHEBI:33019"/>
        <dbReference type="ChEBI" id="CHEBI:58095"/>
        <dbReference type="ChEBI" id="CHEBI:78442"/>
        <dbReference type="ChEBI" id="CHEBI:78531"/>
        <dbReference type="ChEBI" id="CHEBI:456215"/>
        <dbReference type="EC" id="6.1.1.20"/>
    </reaction>
</comment>
<keyword evidence="10 13" id="KW-0648">Protein biosynthesis</keyword>
<dbReference type="GO" id="GO:0000049">
    <property type="term" value="F:tRNA binding"/>
    <property type="evidence" value="ECO:0007669"/>
    <property type="project" value="InterPro"/>
</dbReference>
<evidence type="ECO:0000256" key="6">
    <source>
        <dbReference type="ARBA" id="ARBA00022723"/>
    </source>
</evidence>
<evidence type="ECO:0000256" key="14">
    <source>
        <dbReference type="SAM" id="Coils"/>
    </source>
</evidence>
<evidence type="ECO:0000256" key="1">
    <source>
        <dbReference type="ARBA" id="ARBA00004496"/>
    </source>
</evidence>
<evidence type="ECO:0000256" key="13">
    <source>
        <dbReference type="HAMAP-Rule" id="MF_00281"/>
    </source>
</evidence>
<dbReference type="FunFam" id="3.30.930.10:FF:000089">
    <property type="entry name" value="Phenylalanine--tRNA ligase alpha subunit"/>
    <property type="match status" value="1"/>
</dbReference>
<keyword evidence="5 13" id="KW-0436">Ligase</keyword>
<accession>A0A2M8LID2</accession>
<dbReference type="NCBIfam" id="TIGR00468">
    <property type="entry name" value="pheS"/>
    <property type="match status" value="1"/>
</dbReference>
<feature type="binding site" evidence="13">
    <location>
        <position position="257"/>
    </location>
    <ligand>
        <name>Mg(2+)</name>
        <dbReference type="ChEBI" id="CHEBI:18420"/>
        <note>shared with beta subunit</note>
    </ligand>
</feature>
<evidence type="ECO:0000256" key="10">
    <source>
        <dbReference type="ARBA" id="ARBA00022917"/>
    </source>
</evidence>
<dbReference type="GO" id="GO:0004826">
    <property type="term" value="F:phenylalanine-tRNA ligase activity"/>
    <property type="evidence" value="ECO:0007669"/>
    <property type="project" value="UniProtKB-UniRule"/>
</dbReference>
<keyword evidence="8 13" id="KW-0067">ATP-binding</keyword>
<dbReference type="InterPro" id="IPR010978">
    <property type="entry name" value="tRNA-bd_arm"/>
</dbReference>
<reference evidence="17" key="1">
    <citation type="submission" date="2017-09" db="EMBL/GenBank/DDBJ databases">
        <title>Depth-based differentiation of microbial function through sediment-hosted aquifers and enrichment of novel symbionts in the deep terrestrial subsurface.</title>
        <authorList>
            <person name="Probst A.J."/>
            <person name="Ladd B."/>
            <person name="Jarett J.K."/>
            <person name="Geller-Mcgrath D.E."/>
            <person name="Sieber C.M.K."/>
            <person name="Emerson J.B."/>
            <person name="Anantharaman K."/>
            <person name="Thomas B.C."/>
            <person name="Malmstrom R."/>
            <person name="Stieglmeier M."/>
            <person name="Klingl A."/>
            <person name="Woyke T."/>
            <person name="Ryan C.M."/>
            <person name="Banfield J.F."/>
        </authorList>
    </citation>
    <scope>NUCLEOTIDE SEQUENCE [LARGE SCALE GENOMIC DNA]</scope>
</reference>
<evidence type="ECO:0000256" key="11">
    <source>
        <dbReference type="ARBA" id="ARBA00023146"/>
    </source>
</evidence>
<evidence type="ECO:0000259" key="15">
    <source>
        <dbReference type="PROSITE" id="PS50862"/>
    </source>
</evidence>
<feature type="coiled-coil region" evidence="14">
    <location>
        <begin position="50"/>
        <end position="85"/>
    </location>
</feature>
<keyword evidence="6 13" id="KW-0479">Metal-binding</keyword>
<dbReference type="Pfam" id="PF02912">
    <property type="entry name" value="Phe_tRNA-synt_N"/>
    <property type="match status" value="1"/>
</dbReference>
<dbReference type="EC" id="6.1.1.20" evidence="13"/>
<dbReference type="SUPFAM" id="SSF46589">
    <property type="entry name" value="tRNA-binding arm"/>
    <property type="match status" value="1"/>
</dbReference>
<dbReference type="InterPro" id="IPR045864">
    <property type="entry name" value="aa-tRNA-synth_II/BPL/LPL"/>
</dbReference>
<dbReference type="InterPro" id="IPR022911">
    <property type="entry name" value="Phe_tRNA_ligase_alpha1_bac"/>
</dbReference>
<dbReference type="InterPro" id="IPR006195">
    <property type="entry name" value="aa-tRNA-synth_II"/>
</dbReference>
<evidence type="ECO:0000256" key="9">
    <source>
        <dbReference type="ARBA" id="ARBA00022842"/>
    </source>
</evidence>
<feature type="domain" description="Aminoacyl-transfer RNA synthetases class-II family profile" evidence="15">
    <location>
        <begin position="112"/>
        <end position="321"/>
    </location>
</feature>
<dbReference type="GO" id="GO:0005737">
    <property type="term" value="C:cytoplasm"/>
    <property type="evidence" value="ECO:0007669"/>
    <property type="project" value="UniProtKB-SubCell"/>
</dbReference>
<comment type="similarity">
    <text evidence="2 13">Belongs to the class-II aminoacyl-tRNA synthetase family. Phe-tRNA synthetase alpha subunit type 1 subfamily.</text>
</comment>
<dbReference type="PANTHER" id="PTHR11538:SF41">
    <property type="entry name" value="PHENYLALANINE--TRNA LIGASE, MITOCHONDRIAL"/>
    <property type="match status" value="1"/>
</dbReference>
<dbReference type="GO" id="GO:0006432">
    <property type="term" value="P:phenylalanyl-tRNA aminoacylation"/>
    <property type="evidence" value="ECO:0007669"/>
    <property type="project" value="UniProtKB-UniRule"/>
</dbReference>
<proteinExistence type="inferred from homology"/>
<evidence type="ECO:0000256" key="12">
    <source>
        <dbReference type="ARBA" id="ARBA00049255"/>
    </source>
</evidence>
<keyword evidence="9 13" id="KW-0460">Magnesium</keyword>
<dbReference type="HAMAP" id="MF_00281">
    <property type="entry name" value="Phe_tRNA_synth_alpha1"/>
    <property type="match status" value="1"/>
</dbReference>
<dbReference type="Proteomes" id="UP000231436">
    <property type="component" value="Unassembled WGS sequence"/>
</dbReference>
<keyword evidence="14" id="KW-0175">Coiled coil</keyword>
<evidence type="ECO:0000256" key="2">
    <source>
        <dbReference type="ARBA" id="ARBA00010207"/>
    </source>
</evidence>